<keyword evidence="2" id="KW-0813">Transport</keyword>
<dbReference type="InterPro" id="IPR000175">
    <property type="entry name" value="Na/ntran_symport"/>
</dbReference>
<keyword evidence="8" id="KW-1185">Reference proteome</keyword>
<dbReference type="PANTHER" id="PTHR11616">
    <property type="entry name" value="SODIUM/CHLORIDE DEPENDENT TRANSPORTER"/>
    <property type="match status" value="1"/>
</dbReference>
<comment type="subcellular location">
    <subcellularLocation>
        <location evidence="1">Membrane</location>
        <topology evidence="1">Multi-pass membrane protein</topology>
    </subcellularLocation>
</comment>
<evidence type="ECO:0000256" key="1">
    <source>
        <dbReference type="ARBA" id="ARBA00004141"/>
    </source>
</evidence>
<dbReference type="Proteomes" id="UP001164746">
    <property type="component" value="Chromosome 8"/>
</dbReference>
<protein>
    <submittedName>
        <fullName evidence="7">S6A15-like protein</fullName>
    </submittedName>
</protein>
<gene>
    <name evidence="7" type="ORF">MAR_025980</name>
</gene>
<feature type="transmembrane region" description="Helical" evidence="6">
    <location>
        <begin position="139"/>
        <end position="164"/>
    </location>
</feature>
<dbReference type="InterPro" id="IPR037272">
    <property type="entry name" value="SNS_sf"/>
</dbReference>
<evidence type="ECO:0000256" key="4">
    <source>
        <dbReference type="ARBA" id="ARBA00022989"/>
    </source>
</evidence>
<accession>A0ABY7ERB7</accession>
<organism evidence="7 8">
    <name type="scientific">Mya arenaria</name>
    <name type="common">Soft-shell clam</name>
    <dbReference type="NCBI Taxonomy" id="6604"/>
    <lineage>
        <taxon>Eukaryota</taxon>
        <taxon>Metazoa</taxon>
        <taxon>Spiralia</taxon>
        <taxon>Lophotrochozoa</taxon>
        <taxon>Mollusca</taxon>
        <taxon>Bivalvia</taxon>
        <taxon>Autobranchia</taxon>
        <taxon>Heteroconchia</taxon>
        <taxon>Euheterodonta</taxon>
        <taxon>Imparidentia</taxon>
        <taxon>Neoheterodontei</taxon>
        <taxon>Myida</taxon>
        <taxon>Myoidea</taxon>
        <taxon>Myidae</taxon>
        <taxon>Mya</taxon>
    </lineage>
</organism>
<evidence type="ECO:0000256" key="6">
    <source>
        <dbReference type="SAM" id="Phobius"/>
    </source>
</evidence>
<sequence>MNEAIKFKIYIRISKTEIKIKSVSGTGLAFIVFTEAINQFPAPQLWSVLFFLMLLTLGLDSMFGTLEGALTSINDMMMFPGVRKEIICGKCQHPAPGHRLHGVCGNRIHIWPENHIKRHRTYDRTASELFLGTTVMKPWPWWCQLFAAILILMALLWIPGVAICKYFNLISWKREEPVFFPSEELCEEYDIKEKKTNAFEKY</sequence>
<reference evidence="7" key="1">
    <citation type="submission" date="2022-11" db="EMBL/GenBank/DDBJ databases">
        <title>Centuries of genome instability and evolution in soft-shell clam transmissible cancer (bioRxiv).</title>
        <authorList>
            <person name="Hart S.F.M."/>
            <person name="Yonemitsu M.A."/>
            <person name="Giersch R.M."/>
            <person name="Beal B.F."/>
            <person name="Arriagada G."/>
            <person name="Davis B.W."/>
            <person name="Ostrander E.A."/>
            <person name="Goff S.P."/>
            <person name="Metzger M.J."/>
        </authorList>
    </citation>
    <scope>NUCLEOTIDE SEQUENCE</scope>
    <source>
        <strain evidence="7">MELC-2E11</strain>
        <tissue evidence="7">Siphon/mantle</tissue>
    </source>
</reference>
<evidence type="ECO:0000313" key="8">
    <source>
        <dbReference type="Proteomes" id="UP001164746"/>
    </source>
</evidence>
<feature type="transmembrane region" description="Helical" evidence="6">
    <location>
        <begin position="45"/>
        <end position="66"/>
    </location>
</feature>
<keyword evidence="5 6" id="KW-0472">Membrane</keyword>
<evidence type="ECO:0000313" key="7">
    <source>
        <dbReference type="EMBL" id="WAR11800.1"/>
    </source>
</evidence>
<dbReference type="PROSITE" id="PS50267">
    <property type="entry name" value="NA_NEUROTRAN_SYMP_3"/>
    <property type="match status" value="1"/>
</dbReference>
<keyword evidence="4 6" id="KW-1133">Transmembrane helix</keyword>
<evidence type="ECO:0000256" key="5">
    <source>
        <dbReference type="ARBA" id="ARBA00023136"/>
    </source>
</evidence>
<evidence type="ECO:0000256" key="2">
    <source>
        <dbReference type="ARBA" id="ARBA00022448"/>
    </source>
</evidence>
<evidence type="ECO:0000256" key="3">
    <source>
        <dbReference type="ARBA" id="ARBA00022692"/>
    </source>
</evidence>
<proteinExistence type="predicted"/>
<dbReference type="SUPFAM" id="SSF161070">
    <property type="entry name" value="SNF-like"/>
    <property type="match status" value="1"/>
</dbReference>
<keyword evidence="3 6" id="KW-0812">Transmembrane</keyword>
<dbReference type="PANTHER" id="PTHR11616:SF182">
    <property type="entry name" value="TRANSPORTER"/>
    <property type="match status" value="1"/>
</dbReference>
<feature type="non-terminal residue" evidence="7">
    <location>
        <position position="1"/>
    </location>
</feature>
<dbReference type="Pfam" id="PF00209">
    <property type="entry name" value="SNF"/>
    <property type="match status" value="1"/>
</dbReference>
<dbReference type="EMBL" id="CP111019">
    <property type="protein sequence ID" value="WAR11800.1"/>
    <property type="molecule type" value="Genomic_DNA"/>
</dbReference>
<name>A0ABY7ERB7_MYAAR</name>